<dbReference type="RefSeq" id="WP_188666611.1">
    <property type="nucleotide sequence ID" value="NZ_BMHV01000028.1"/>
</dbReference>
<keyword evidence="5" id="KW-0949">S-adenosyl-L-methionine</keyword>
<dbReference type="InterPro" id="IPR002295">
    <property type="entry name" value="N4/N6-MTase_EcoPI_Mod-like"/>
</dbReference>
<dbReference type="AlphaFoldDB" id="A0A917C5R9"/>
<dbReference type="GO" id="GO:0008170">
    <property type="term" value="F:N-methyltransferase activity"/>
    <property type="evidence" value="ECO:0007669"/>
    <property type="project" value="InterPro"/>
</dbReference>
<gene>
    <name evidence="8" type="ORF">GCM10011332_29370</name>
</gene>
<dbReference type="PROSITE" id="PS00092">
    <property type="entry name" value="N6_MTASE"/>
    <property type="match status" value="1"/>
</dbReference>
<dbReference type="InterPro" id="IPR002052">
    <property type="entry name" value="DNA_methylase_N6_adenine_CS"/>
</dbReference>
<dbReference type="GO" id="GO:0003677">
    <property type="term" value="F:DNA binding"/>
    <property type="evidence" value="ECO:0007669"/>
    <property type="project" value="InterPro"/>
</dbReference>
<organism evidence="8 9">
    <name type="scientific">Terasakiella brassicae</name>
    <dbReference type="NCBI Taxonomy" id="1634917"/>
    <lineage>
        <taxon>Bacteria</taxon>
        <taxon>Pseudomonadati</taxon>
        <taxon>Pseudomonadota</taxon>
        <taxon>Alphaproteobacteria</taxon>
        <taxon>Rhodospirillales</taxon>
        <taxon>Terasakiellaceae</taxon>
        <taxon>Terasakiella</taxon>
    </lineage>
</organism>
<dbReference type="SUPFAM" id="SSF53335">
    <property type="entry name" value="S-adenosyl-L-methionine-dependent methyltransferases"/>
    <property type="match status" value="1"/>
</dbReference>
<dbReference type="Gene3D" id="3.40.50.150">
    <property type="entry name" value="Vaccinia Virus protein VP39"/>
    <property type="match status" value="2"/>
</dbReference>
<feature type="domain" description="DNA methylase N-4/N-6" evidence="7">
    <location>
        <begin position="521"/>
        <end position="891"/>
    </location>
</feature>
<evidence type="ECO:0000256" key="2">
    <source>
        <dbReference type="ARBA" id="ARBA00011900"/>
    </source>
</evidence>
<dbReference type="EMBL" id="BMHV01000028">
    <property type="protein sequence ID" value="GGF73444.1"/>
    <property type="molecule type" value="Genomic_DNA"/>
</dbReference>
<keyword evidence="4" id="KW-0808">Transferase</keyword>
<dbReference type="Pfam" id="PF01555">
    <property type="entry name" value="N6_N4_Mtase"/>
    <property type="match status" value="1"/>
</dbReference>
<evidence type="ECO:0000256" key="3">
    <source>
        <dbReference type="ARBA" id="ARBA00022603"/>
    </source>
</evidence>
<evidence type="ECO:0000313" key="9">
    <source>
        <dbReference type="Proteomes" id="UP000632498"/>
    </source>
</evidence>
<keyword evidence="3" id="KW-0489">Methyltransferase</keyword>
<protein>
    <recommendedName>
        <fullName evidence="2">site-specific DNA-methyltransferase (adenine-specific)</fullName>
        <ecNumber evidence="2">2.1.1.72</ecNumber>
    </recommendedName>
</protein>
<name>A0A917C5R9_9PROT</name>
<dbReference type="InterPro" id="IPR002941">
    <property type="entry name" value="DNA_methylase_N4/N6"/>
</dbReference>
<reference evidence="8" key="1">
    <citation type="journal article" date="2014" name="Int. J. Syst. Evol. Microbiol.">
        <title>Complete genome sequence of Corynebacterium casei LMG S-19264T (=DSM 44701T), isolated from a smear-ripened cheese.</title>
        <authorList>
            <consortium name="US DOE Joint Genome Institute (JGI-PGF)"/>
            <person name="Walter F."/>
            <person name="Albersmeier A."/>
            <person name="Kalinowski J."/>
            <person name="Ruckert C."/>
        </authorList>
    </citation>
    <scope>NUCLEOTIDE SEQUENCE</scope>
    <source>
        <strain evidence="8">CGMCC 1.15254</strain>
    </source>
</reference>
<dbReference type="GO" id="GO:0032259">
    <property type="term" value="P:methylation"/>
    <property type="evidence" value="ECO:0007669"/>
    <property type="project" value="UniProtKB-KW"/>
</dbReference>
<dbReference type="PRINTS" id="PR00506">
    <property type="entry name" value="D21N6MTFRASE"/>
</dbReference>
<evidence type="ECO:0000313" key="8">
    <source>
        <dbReference type="EMBL" id="GGF73444.1"/>
    </source>
</evidence>
<evidence type="ECO:0000259" key="7">
    <source>
        <dbReference type="Pfam" id="PF01555"/>
    </source>
</evidence>
<reference evidence="8" key="2">
    <citation type="submission" date="2020-09" db="EMBL/GenBank/DDBJ databases">
        <authorList>
            <person name="Sun Q."/>
            <person name="Zhou Y."/>
        </authorList>
    </citation>
    <scope>NUCLEOTIDE SEQUENCE</scope>
    <source>
        <strain evidence="8">CGMCC 1.15254</strain>
    </source>
</reference>
<evidence type="ECO:0000256" key="5">
    <source>
        <dbReference type="ARBA" id="ARBA00022691"/>
    </source>
</evidence>
<dbReference type="Proteomes" id="UP000632498">
    <property type="component" value="Unassembled WGS sequence"/>
</dbReference>
<dbReference type="GO" id="GO:0009007">
    <property type="term" value="F:site-specific DNA-methyltransferase (adenine-specific) activity"/>
    <property type="evidence" value="ECO:0007669"/>
    <property type="project" value="UniProtKB-EC"/>
</dbReference>
<comment type="similarity">
    <text evidence="1">Belongs to the N(4)/N(6)-methyltransferase family.</text>
</comment>
<evidence type="ECO:0000256" key="6">
    <source>
        <dbReference type="ARBA" id="ARBA00047942"/>
    </source>
</evidence>
<comment type="caution">
    <text evidence="8">The sequence shown here is derived from an EMBL/GenBank/DDBJ whole genome shotgun (WGS) entry which is preliminary data.</text>
</comment>
<dbReference type="EC" id="2.1.1.72" evidence="2"/>
<accession>A0A917C5R9</accession>
<proteinExistence type="inferred from homology"/>
<sequence>MATHKQEETPRLRQLKDKLREMFQMDQADLDFGIYRIMNAKRDEVETFLDQDLLPTVKKALAEFQPASMVSKREELDSAIKNAQALNMDPNAVPRIQELRAELENGVDIEKLEEQVYSDLYTFFARYYSDGDFMSLRRYKEGVYALPYEGEEVKLHWANADQYYIKSAENFQTYAFKVPVTIPAVPGATGTIIGKRVRFELVSATTEQNNNKEAADKERRFILHGADPIAVENGELIIRFEYRADEKKRSQKDLNSLAVEALLGLAEGSPLVADIEDWDVWLEALSANAATEKNKDRTVLEKHLTDYTAKNSFDYFIHKDLGKFLKRELDFFIQNEVMLLDDLLPNDPDKLNAQIMVSQQMLSKAATLKKIALKVIEFLAQLEDFQKKLWLKKKFVLETNWLITLDRIDEKFYAEIAANDAQREEWIKLFAIDEIGTTSDEDSDQGSMSFETTPAYSNPLTIEFLKANPSLVLDTAFYNQDFKDRLLAEVDDLDESTNGLLVNGDNFHALNLLQESYQEKVDCIYIDPPYNTGGDGFFYKDAYQHSSWLSMISDRLKLSKGLLGEKGVFFASIDANERAQLERALENTYGVENKVEEIIWVQNSNKNQSPTYSTNHEYVEVFAKNLHEAKTDFRRFREPKPGLDELQELLEEITPQYLPLADVEVRISELYKKNKAKVKAAMAGELEDEDLNAEDWKGLYNYRRAEYRNRNNVLVDHADAKAQDAKIWVWREDNPSMPQVKEDSQKAAFKDPLNPEFRFYKPTHPITGQPCPAPKRGWSWPKQPFGKQSNCFDDLAADHRIAWGEDENKIPQVKRFVHEVETNVGKSVVTDFTDGEKQLYHLFGKNRAFSNPKPTTLIQRLVEHTTWSNHTVMDFFAGSGTTYQAVVDANKRDNSSRNFCLVEVGTYFDEIVMPRVKKVTYSSNWKDGQADRSDGNSIFSKYIRLESYEDATNNLNLSRTEQQNALLQQHAGFREDYMLHYMLDVESRGSLLDLDRFVDPFNVTMKVTRDDETRNVRVDMLETFNYLLGLRVKTMRRSKGIYEVTGTMPDGDNTLIIWRNTNECDNDALDEWFQKQQYNTHDMEFDLIFVNGDNNLENLRRADETWKVRLTEETFHTLMFDVEDV</sequence>
<dbReference type="InterPro" id="IPR029063">
    <property type="entry name" value="SAM-dependent_MTases_sf"/>
</dbReference>
<keyword evidence="9" id="KW-1185">Reference proteome</keyword>
<evidence type="ECO:0000256" key="4">
    <source>
        <dbReference type="ARBA" id="ARBA00022679"/>
    </source>
</evidence>
<comment type="catalytic activity">
    <reaction evidence="6">
        <text>a 2'-deoxyadenosine in DNA + S-adenosyl-L-methionine = an N(6)-methyl-2'-deoxyadenosine in DNA + S-adenosyl-L-homocysteine + H(+)</text>
        <dbReference type="Rhea" id="RHEA:15197"/>
        <dbReference type="Rhea" id="RHEA-COMP:12418"/>
        <dbReference type="Rhea" id="RHEA-COMP:12419"/>
        <dbReference type="ChEBI" id="CHEBI:15378"/>
        <dbReference type="ChEBI" id="CHEBI:57856"/>
        <dbReference type="ChEBI" id="CHEBI:59789"/>
        <dbReference type="ChEBI" id="CHEBI:90615"/>
        <dbReference type="ChEBI" id="CHEBI:90616"/>
        <dbReference type="EC" id="2.1.1.72"/>
    </reaction>
</comment>
<evidence type="ECO:0000256" key="1">
    <source>
        <dbReference type="ARBA" id="ARBA00006594"/>
    </source>
</evidence>